<dbReference type="EMBL" id="JASJOT010000013">
    <property type="protein sequence ID" value="MDJ1495111.1"/>
    <property type="molecule type" value="Genomic_DNA"/>
</dbReference>
<feature type="domain" description="Disease resistance R13L4/SHOC-2-like LRR" evidence="3">
    <location>
        <begin position="137"/>
        <end position="220"/>
    </location>
</feature>
<gene>
    <name evidence="4" type="ORF">QNI19_19385</name>
</gene>
<protein>
    <submittedName>
        <fullName evidence="4">T9SS type A sorting domain-containing protein</fullName>
    </submittedName>
</protein>
<dbReference type="InterPro" id="IPR050216">
    <property type="entry name" value="LRR_domain-containing"/>
</dbReference>
<keyword evidence="5" id="KW-1185">Reference proteome</keyword>
<dbReference type="Proteomes" id="UP001228581">
    <property type="component" value="Unassembled WGS sequence"/>
</dbReference>
<dbReference type="RefSeq" id="WP_313998866.1">
    <property type="nucleotide sequence ID" value="NZ_JASJOT010000013.1"/>
</dbReference>
<accession>A0ABT7CNL6</accession>
<comment type="caution">
    <text evidence="4">The sequence shown here is derived from an EMBL/GenBank/DDBJ whole genome shotgun (WGS) entry which is preliminary data.</text>
</comment>
<evidence type="ECO:0000256" key="1">
    <source>
        <dbReference type="ARBA" id="ARBA00022614"/>
    </source>
</evidence>
<dbReference type="Gene3D" id="3.80.10.10">
    <property type="entry name" value="Ribonuclease Inhibitor"/>
    <property type="match status" value="1"/>
</dbReference>
<dbReference type="PANTHER" id="PTHR48051">
    <property type="match status" value="1"/>
</dbReference>
<dbReference type="NCBIfam" id="TIGR04183">
    <property type="entry name" value="Por_Secre_tail"/>
    <property type="match status" value="1"/>
</dbReference>
<dbReference type="InterPro" id="IPR003591">
    <property type="entry name" value="Leu-rich_rpt_typical-subtyp"/>
</dbReference>
<dbReference type="Pfam" id="PF12799">
    <property type="entry name" value="LRR_4"/>
    <property type="match status" value="1"/>
</dbReference>
<evidence type="ECO:0000259" key="3">
    <source>
        <dbReference type="Pfam" id="PF23598"/>
    </source>
</evidence>
<evidence type="ECO:0000313" key="4">
    <source>
        <dbReference type="EMBL" id="MDJ1495111.1"/>
    </source>
</evidence>
<dbReference type="InterPro" id="IPR032675">
    <property type="entry name" value="LRR_dom_sf"/>
</dbReference>
<dbReference type="InterPro" id="IPR026444">
    <property type="entry name" value="Secre_tail"/>
</dbReference>
<evidence type="ECO:0000313" key="5">
    <source>
        <dbReference type="Proteomes" id="UP001228581"/>
    </source>
</evidence>
<dbReference type="PANTHER" id="PTHR48051:SF1">
    <property type="entry name" value="RAS SUPPRESSOR PROTEIN 1"/>
    <property type="match status" value="1"/>
</dbReference>
<dbReference type="SMART" id="SM00364">
    <property type="entry name" value="LRR_BAC"/>
    <property type="match status" value="4"/>
</dbReference>
<dbReference type="InterPro" id="IPR025875">
    <property type="entry name" value="Leu-rich_rpt_4"/>
</dbReference>
<keyword evidence="1" id="KW-0433">Leucine-rich repeat</keyword>
<evidence type="ECO:0000256" key="2">
    <source>
        <dbReference type="ARBA" id="ARBA00022737"/>
    </source>
</evidence>
<proteinExistence type="predicted"/>
<dbReference type="InterPro" id="IPR055414">
    <property type="entry name" value="LRR_R13L4/SHOC2-like"/>
</dbReference>
<name>A0ABT7CNL6_9BACT</name>
<dbReference type="SUPFAM" id="SSF52058">
    <property type="entry name" value="L domain-like"/>
    <property type="match status" value="1"/>
</dbReference>
<dbReference type="Pfam" id="PF23598">
    <property type="entry name" value="LRR_14"/>
    <property type="match status" value="1"/>
</dbReference>
<keyword evidence="2" id="KW-0677">Repeat</keyword>
<dbReference type="SMART" id="SM00369">
    <property type="entry name" value="LRR_TYP"/>
    <property type="match status" value="6"/>
</dbReference>
<reference evidence="4 5" key="1">
    <citation type="submission" date="2023-05" db="EMBL/GenBank/DDBJ databases">
        <authorList>
            <person name="Zhang X."/>
        </authorList>
    </citation>
    <scope>NUCLEOTIDE SEQUENCE [LARGE SCALE GENOMIC DNA]</scope>
    <source>
        <strain evidence="4 5">DM2B3-1</strain>
    </source>
</reference>
<organism evidence="4 5">
    <name type="scientific">Xanthocytophaga flava</name>
    <dbReference type="NCBI Taxonomy" id="3048013"/>
    <lineage>
        <taxon>Bacteria</taxon>
        <taxon>Pseudomonadati</taxon>
        <taxon>Bacteroidota</taxon>
        <taxon>Cytophagia</taxon>
        <taxon>Cytophagales</taxon>
        <taxon>Rhodocytophagaceae</taxon>
        <taxon>Xanthocytophaga</taxon>
    </lineage>
</organism>
<sequence>MQKLYTNELLKSVHLILLIIFVLFLFTGNVTVFAQKRSLVPQDSVILARFQQEMEKAGWPLTWKNKPTSQWKGIVLSNHSDRVVGISLYNYIDSVLDGNPKNDALPACIEILNELDSLNSFYLAAISGMPVRVIPASIGKLTKINFLALGYCLFEHLPEEVGNLTKLEYLSISMNPNIKELPVSIFSLPRLKRLDVSYCTNFTTVPSAISNLKTLEQLYLDKNKINILPEAVGSLSKLQEIKLEWNQLSILPESFSNLTNLTRLSAEHNVITSLPASLSKLTKLQSLNFAQNKLTDIGFSFSSMTVLIDVNFSENQFTAIPNVLIQSIPPKLVMINLAKNQIRGAVPQQWFKSGLKKMSLHLENNFLSGPVVVEYPYAAEAMYLEGNNFTLSDIANVYKSRKNYLVSILHFTPQQKIGLPQTIKPSAGVSQSISIANFTHLDGSVYTWYKKSSAGLNAFKEVYTTTSLPTLSFSNFDPQTNGGIYFCEVTHPQMPGNIDTEGIAYIDMPQPKNESEEIRIIGKDMPPVVTSLTDIRFRQDKNAVLYVEATDDFTPSKDLVWNYSGATNLNVKSVKDSYGRMSYTIAATSNWAGRDTLRLSTTDEFGNTTITKIAVEVAPVVNTPPVISYIPPVYLHMEAFTCEEKCDSLFLYDAVTYMQYFVSDDLDDWSSFSITLDSNDVNRLKKKEVYVSVSNRSISTFAYSKSPLALTDSVRVKITDSDGSFAIVTLQFRIVEPNEYPQLIDFPVQTIYRGTQTFSIVDLKSNLTDDYLPTEYLSIQLGVVPPTLHASIENGKLQVAPVSTTTVFLDSVQVYAFEMTNHFMIKAFYIKYQVLANGYVVSGTVTDSLGNAVSGVSMNGFTQPVSTDSNGFYSASEIAGWSGTITPVLKNYSFSPASISISNLQKDTGYSFRATLITGIEDEVGKDCVKVYPNPSSNGSFTIHLSNKTVSFVRIMTMNGVVVYEKTIQGEEQIYLPYKGMFVVEVKDAKSVVHHKLLIQ</sequence>